<dbReference type="SUPFAM" id="SSF55729">
    <property type="entry name" value="Acyl-CoA N-acyltransferases (Nat)"/>
    <property type="match status" value="1"/>
</dbReference>
<dbReference type="InterPro" id="IPR016181">
    <property type="entry name" value="Acyl_CoA_acyltransferase"/>
</dbReference>
<dbReference type="InterPro" id="IPR031165">
    <property type="entry name" value="GNAT_YJDJ"/>
</dbReference>
<evidence type="ECO:0000259" key="2">
    <source>
        <dbReference type="PROSITE" id="PS51729"/>
    </source>
</evidence>
<gene>
    <name evidence="3" type="ORF">CJ205_02960</name>
</gene>
<dbReference type="Gene3D" id="3.40.630.30">
    <property type="match status" value="1"/>
</dbReference>
<keyword evidence="3" id="KW-0808">Transferase</keyword>
<dbReference type="EMBL" id="PNHE01000007">
    <property type="protein sequence ID" value="PMC58763.1"/>
    <property type="molecule type" value="Genomic_DNA"/>
</dbReference>
<dbReference type="Proteomes" id="UP000235682">
    <property type="component" value="Unassembled WGS sequence"/>
</dbReference>
<dbReference type="STRING" id="84521.SAMN04487994_10326"/>
<dbReference type="PROSITE" id="PS51186">
    <property type="entry name" value="GNAT"/>
    <property type="match status" value="1"/>
</dbReference>
<dbReference type="Pfam" id="PF14542">
    <property type="entry name" value="Acetyltransf_CG"/>
    <property type="match status" value="1"/>
</dbReference>
<evidence type="ECO:0000259" key="1">
    <source>
        <dbReference type="PROSITE" id="PS51186"/>
    </source>
</evidence>
<keyword evidence="4" id="KW-1185">Reference proteome</keyword>
<dbReference type="PROSITE" id="PS51729">
    <property type="entry name" value="GNAT_YJDJ"/>
    <property type="match status" value="1"/>
</dbReference>
<dbReference type="InterPro" id="IPR000182">
    <property type="entry name" value="GNAT_dom"/>
</dbReference>
<proteinExistence type="predicted"/>
<accession>A0A1G8MI50</accession>
<evidence type="ECO:0000313" key="3">
    <source>
        <dbReference type="EMBL" id="PMC58763.1"/>
    </source>
</evidence>
<protein>
    <submittedName>
        <fullName evidence="3">N-acetyltransferase</fullName>
    </submittedName>
</protein>
<reference evidence="3 4" key="1">
    <citation type="submission" date="2017-09" db="EMBL/GenBank/DDBJ databases">
        <title>Bacterial strain isolated from the female urinary microbiota.</title>
        <authorList>
            <person name="Thomas-White K."/>
            <person name="Kumar N."/>
            <person name="Forster S."/>
            <person name="Putonti C."/>
            <person name="Lawley T."/>
            <person name="Wolfe A.J."/>
        </authorList>
    </citation>
    <scope>NUCLEOTIDE SEQUENCE [LARGE SCALE GENOMIC DNA]</scope>
    <source>
        <strain evidence="3 4">UMB0852</strain>
    </source>
</reference>
<feature type="domain" description="N-acetyltransferase" evidence="1">
    <location>
        <begin position="1"/>
        <end position="93"/>
    </location>
</feature>
<feature type="domain" description="N-acetyltransferase" evidence="2">
    <location>
        <begin position="1"/>
        <end position="91"/>
    </location>
</feature>
<dbReference type="GO" id="GO:0016747">
    <property type="term" value="F:acyltransferase activity, transferring groups other than amino-acyl groups"/>
    <property type="evidence" value="ECO:0007669"/>
    <property type="project" value="InterPro"/>
</dbReference>
<dbReference type="CDD" id="cd04301">
    <property type="entry name" value="NAT_SF"/>
    <property type="match status" value="1"/>
</dbReference>
<dbReference type="RefSeq" id="WP_092085693.1">
    <property type="nucleotide sequence ID" value="NZ_FNEL01000032.1"/>
</dbReference>
<sequence length="93" mass="10515">MKIVKKDQAFIAYNDNDVQIGEAITAPTENEGVVAATSVYVDPEYRSEGIAGQLVDALAEDARQQNYLVYPVCPYVVKKFDRETKYRDIDSRH</sequence>
<organism evidence="3 4">
    <name type="scientific">Dolosicoccus paucivorans</name>
    <dbReference type="NCBI Taxonomy" id="84521"/>
    <lineage>
        <taxon>Bacteria</taxon>
        <taxon>Bacillati</taxon>
        <taxon>Bacillota</taxon>
        <taxon>Bacilli</taxon>
        <taxon>Lactobacillales</taxon>
        <taxon>Aerococcaceae</taxon>
        <taxon>Dolosicoccus</taxon>
    </lineage>
</organism>
<dbReference type="AlphaFoldDB" id="A0A1G8MI50"/>
<evidence type="ECO:0000313" key="4">
    <source>
        <dbReference type="Proteomes" id="UP000235682"/>
    </source>
</evidence>
<dbReference type="OrthoDB" id="9793389at2"/>
<comment type="caution">
    <text evidence="3">The sequence shown here is derived from an EMBL/GenBank/DDBJ whole genome shotgun (WGS) entry which is preliminary data.</text>
</comment>
<name>A0A1G8MI50_9LACT</name>